<protein>
    <submittedName>
        <fullName evidence="3">Uncharacterized protein</fullName>
    </submittedName>
</protein>
<dbReference type="OrthoDB" id="9936560at2759"/>
<evidence type="ECO:0000256" key="1">
    <source>
        <dbReference type="SAM" id="Coils"/>
    </source>
</evidence>
<reference evidence="3" key="1">
    <citation type="submission" date="2021-04" db="EMBL/GenBank/DDBJ databases">
        <authorList>
            <consortium name="Wellcome Sanger Institute Data Sharing"/>
        </authorList>
    </citation>
    <scope>NUCLEOTIDE SEQUENCE [LARGE SCALE GENOMIC DNA]</scope>
</reference>
<feature type="region of interest" description="Disordered" evidence="2">
    <location>
        <begin position="647"/>
        <end position="694"/>
    </location>
</feature>
<dbReference type="InterPro" id="IPR036322">
    <property type="entry name" value="WD40_repeat_dom_sf"/>
</dbReference>
<dbReference type="GO" id="GO:0003677">
    <property type="term" value="F:DNA binding"/>
    <property type="evidence" value="ECO:0007669"/>
    <property type="project" value="InterPro"/>
</dbReference>
<name>A0A3Q1HKQ7_ANATE</name>
<dbReference type="Gene3D" id="2.130.10.10">
    <property type="entry name" value="YVTN repeat-like/Quinoprotein amine dehydrogenase"/>
    <property type="match status" value="1"/>
</dbReference>
<evidence type="ECO:0000256" key="2">
    <source>
        <dbReference type="SAM" id="MobiDB-lite"/>
    </source>
</evidence>
<feature type="compositionally biased region" description="Basic residues" evidence="2">
    <location>
        <begin position="107"/>
        <end position="121"/>
    </location>
</feature>
<feature type="compositionally biased region" description="Low complexity" evidence="2">
    <location>
        <begin position="671"/>
        <end position="681"/>
    </location>
</feature>
<evidence type="ECO:0000313" key="4">
    <source>
        <dbReference type="Proteomes" id="UP000265040"/>
    </source>
</evidence>
<accession>A0A3Q1HKQ7</accession>
<feature type="compositionally biased region" description="Basic residues" evidence="2">
    <location>
        <begin position="195"/>
        <end position="208"/>
    </location>
</feature>
<dbReference type="GO" id="GO:0000724">
    <property type="term" value="P:double-strand break repair via homologous recombination"/>
    <property type="evidence" value="ECO:0007669"/>
    <property type="project" value="InterPro"/>
</dbReference>
<feature type="coiled-coil region" evidence="1">
    <location>
        <begin position="25"/>
        <end position="55"/>
    </location>
</feature>
<dbReference type="Proteomes" id="UP000265040">
    <property type="component" value="Chromosome 1"/>
</dbReference>
<dbReference type="Pfam" id="PF16756">
    <property type="entry name" value="PALB2_WD40"/>
    <property type="match status" value="1"/>
</dbReference>
<feature type="region of interest" description="Disordered" evidence="2">
    <location>
        <begin position="467"/>
        <end position="488"/>
    </location>
</feature>
<dbReference type="InterPro" id="IPR031920">
    <property type="entry name" value="PALB2_WD40"/>
</dbReference>
<feature type="region of interest" description="Disordered" evidence="2">
    <location>
        <begin position="107"/>
        <end position="289"/>
    </location>
</feature>
<organism evidence="3 4">
    <name type="scientific">Anabas testudineus</name>
    <name type="common">Climbing perch</name>
    <name type="synonym">Anthias testudineus</name>
    <dbReference type="NCBI Taxonomy" id="64144"/>
    <lineage>
        <taxon>Eukaryota</taxon>
        <taxon>Metazoa</taxon>
        <taxon>Chordata</taxon>
        <taxon>Craniata</taxon>
        <taxon>Vertebrata</taxon>
        <taxon>Euteleostomi</taxon>
        <taxon>Actinopterygii</taxon>
        <taxon>Neopterygii</taxon>
        <taxon>Teleostei</taxon>
        <taxon>Neoteleostei</taxon>
        <taxon>Acanthomorphata</taxon>
        <taxon>Anabantaria</taxon>
        <taxon>Anabantiformes</taxon>
        <taxon>Anabantoidei</taxon>
        <taxon>Anabantidae</taxon>
        <taxon>Anabas</taxon>
    </lineage>
</organism>
<dbReference type="PANTHER" id="PTHR14662:SF2">
    <property type="entry name" value="PARTNER AND LOCALIZER OF BRCA2"/>
    <property type="match status" value="1"/>
</dbReference>
<keyword evidence="4" id="KW-1185">Reference proteome</keyword>
<sequence length="1113" mass="121067">MEAVEDRENIGRESKIRLCEENNNKDTVQNEAKNMENEKTQVNTMEGKEDKIETEEKGTSVGLLDSCTIVEGLLFPAEYYVRTTRRMTFSQSQPDMQAVILSQLSIGRHRRGRGRGCRRGLNRNTQNAERSGEQTQTDFSSLASVDPPKSSHVKAADVSAEFTSNSQTCSGISNQISDSQTNRNAFASPTICPSRPRRGSRRKRGRGRGRPEMPRSSLDTNHLDLGQISDSPQPTSTPVSPLLSLDSADGPMSSLTSQEDVPVTRDPLPASNHRTATELPSGINEAQSNTASGHLEKVYPIFLKSNVTNRRCTQMSRSLASSQSLLLPSSPTAQTCLNPFQFQSLGSLLSNLMSFDIQQDFHLPDDQFASLKLHKLRQVAMDSEVESFTSPYNTRNSKRLSNSFYTSSSDPLMPLPLPLSLTPKITNSPCFTEDKQATVQSADLQNLSVDHKLANQSIAEVWSNSLDTTETPGEQHTEHLPSHTSSTESVPLVEHFTADCVSQYKEHETVVLNSSIGNTDNVNVPGQSDEQTACVDVVHLLEEQRSEKHQTEHKPFTKTLQETPEEVPFNCAAVETCNDTGAPGDSAVEHLIVNSPAEDLKGPSECSACPVRDKSVETKNLEQHSVHSQLLISPPLPSAPCPFITPHLPSSAHPSSPTLPSLGLTPHPAFPLTSSPSVPSLTLPPPHSPSIQALSPPVLSPCPSFTALPSSLPLPSPSSQNPSSTDQCLRIDPPACPTLSGIHSQGSGALVNQELEDTTEEQMLRRIHTLKAPAGSYLVDACCLPGSSGSLCVAAAGKWVVCLWSQVSASDWSLIHTWTFDDPVISVFPVPDAAELMCVTLGQLEIREVRMLSCSSLSQVLLYEGVVQAVVGVSKSRVVTSSHSATGSTLQVFNLLDNSSTPTSQHLVSPGVCIGALAPVDGLSDALIGTDECRCLFIWNLKTGQLLQRVVFTDDLSHTACLRGYSYCGVLFVLLQHQLLSSLEEAEYEAKLKDQMFSEEEKEVEKKRTAFFSLVAVNPLSGKSVLATKLYPPEAWSGRLCEADVNSSSVVGLSQSGCVCVWELERQRDPKMLWAPESEGWQLARWGGQDVLVTGHHNGDVTLHCYNQKSLCH</sequence>
<dbReference type="OMA" id="NTASGHL"/>
<dbReference type="InterPro" id="IPR015943">
    <property type="entry name" value="WD40/YVTN_repeat-like_dom_sf"/>
</dbReference>
<proteinExistence type="predicted"/>
<feature type="compositionally biased region" description="Polar residues" evidence="2">
    <location>
        <begin position="228"/>
        <end position="239"/>
    </location>
</feature>
<feature type="compositionally biased region" description="Polar residues" evidence="2">
    <location>
        <begin position="161"/>
        <end position="187"/>
    </location>
</feature>
<reference evidence="3" key="3">
    <citation type="submission" date="2025-09" db="UniProtKB">
        <authorList>
            <consortium name="Ensembl"/>
        </authorList>
    </citation>
    <scope>IDENTIFICATION</scope>
</reference>
<dbReference type="STRING" id="64144.ENSATEP00000008055"/>
<keyword evidence="1" id="KW-0175">Coiled coil</keyword>
<dbReference type="GeneTree" id="ENSGT00390000014423"/>
<dbReference type="AlphaFoldDB" id="A0A3Q1HKQ7"/>
<dbReference type="SUPFAM" id="SSF50978">
    <property type="entry name" value="WD40 repeat-like"/>
    <property type="match status" value="1"/>
</dbReference>
<dbReference type="GO" id="GO:0005654">
    <property type="term" value="C:nucleoplasm"/>
    <property type="evidence" value="ECO:0007669"/>
    <property type="project" value="TreeGrafter"/>
</dbReference>
<dbReference type="PANTHER" id="PTHR14662">
    <property type="entry name" value="PARTNER AND LOCALIZER OF BRCA2"/>
    <property type="match status" value="1"/>
</dbReference>
<reference evidence="3" key="2">
    <citation type="submission" date="2025-08" db="UniProtKB">
        <authorList>
            <consortium name="Ensembl"/>
        </authorList>
    </citation>
    <scope>IDENTIFICATION</scope>
</reference>
<evidence type="ECO:0000313" key="3">
    <source>
        <dbReference type="Ensembl" id="ENSATEP00000008055.1"/>
    </source>
</evidence>
<dbReference type="InterPro" id="IPR042417">
    <property type="entry name" value="PALB2"/>
</dbReference>
<feature type="compositionally biased region" description="Polar residues" evidence="2">
    <location>
        <begin position="122"/>
        <end position="143"/>
    </location>
</feature>
<feature type="compositionally biased region" description="Low complexity" evidence="2">
    <location>
        <begin position="647"/>
        <end position="662"/>
    </location>
</feature>
<dbReference type="Ensembl" id="ENSATET00000008182.3">
    <property type="protein sequence ID" value="ENSATEP00000008055.1"/>
    <property type="gene ID" value="ENSATEG00000005657.3"/>
</dbReference>